<dbReference type="SUPFAM" id="SSF53300">
    <property type="entry name" value="vWA-like"/>
    <property type="match status" value="1"/>
</dbReference>
<accession>A0A9P8D1T1</accession>
<dbReference type="CDD" id="cd00198">
    <property type="entry name" value="vWFA"/>
    <property type="match status" value="1"/>
</dbReference>
<proteinExistence type="predicted"/>
<feature type="domain" description="VWFA" evidence="1">
    <location>
        <begin position="56"/>
        <end position="243"/>
    </location>
</feature>
<dbReference type="PROSITE" id="PS50234">
    <property type="entry name" value="VWFA"/>
    <property type="match status" value="1"/>
</dbReference>
<dbReference type="Gene3D" id="3.40.50.410">
    <property type="entry name" value="von Willebrand factor, type A domain"/>
    <property type="match status" value="1"/>
</dbReference>
<dbReference type="InterPro" id="IPR036465">
    <property type="entry name" value="vWFA_dom_sf"/>
</dbReference>
<comment type="caution">
    <text evidence="2">The sequence shown here is derived from an EMBL/GenBank/DDBJ whole genome shotgun (WGS) entry which is preliminary data.</text>
</comment>
<reference evidence="2" key="1">
    <citation type="submission" date="2021-07" db="EMBL/GenBank/DDBJ databases">
        <title>Draft genome of Mortierella alpina, strain LL118, isolated from an aspen leaf litter sample.</title>
        <authorList>
            <person name="Yang S."/>
            <person name="Vinatzer B.A."/>
        </authorList>
    </citation>
    <scope>NUCLEOTIDE SEQUENCE</scope>
    <source>
        <strain evidence="2">LL118</strain>
    </source>
</reference>
<dbReference type="InterPro" id="IPR002035">
    <property type="entry name" value="VWF_A"/>
</dbReference>
<dbReference type="AlphaFoldDB" id="A0A9P8D1T1"/>
<evidence type="ECO:0000259" key="1">
    <source>
        <dbReference type="PROSITE" id="PS50234"/>
    </source>
</evidence>
<evidence type="ECO:0000313" key="3">
    <source>
        <dbReference type="Proteomes" id="UP000717515"/>
    </source>
</evidence>
<dbReference type="Proteomes" id="UP000717515">
    <property type="component" value="Unassembled WGS sequence"/>
</dbReference>
<dbReference type="EMBL" id="JAIFTL010000044">
    <property type="protein sequence ID" value="KAG9325285.1"/>
    <property type="molecule type" value="Genomic_DNA"/>
</dbReference>
<protein>
    <recommendedName>
        <fullName evidence="1">VWFA domain-containing protein</fullName>
    </recommendedName>
</protein>
<evidence type="ECO:0000313" key="2">
    <source>
        <dbReference type="EMBL" id="KAG9325285.1"/>
    </source>
</evidence>
<organism evidence="2 3">
    <name type="scientific">Mortierella alpina</name>
    <name type="common">Oleaginous fungus</name>
    <name type="synonym">Mortierella renispora</name>
    <dbReference type="NCBI Taxonomy" id="64518"/>
    <lineage>
        <taxon>Eukaryota</taxon>
        <taxon>Fungi</taxon>
        <taxon>Fungi incertae sedis</taxon>
        <taxon>Mucoromycota</taxon>
        <taxon>Mortierellomycotina</taxon>
        <taxon>Mortierellomycetes</taxon>
        <taxon>Mortierellales</taxon>
        <taxon>Mortierellaceae</taxon>
        <taxon>Mortierella</taxon>
    </lineage>
</organism>
<name>A0A9P8D1T1_MORAP</name>
<dbReference type="SMART" id="SM00327">
    <property type="entry name" value="VWA"/>
    <property type="match status" value="1"/>
</dbReference>
<gene>
    <name evidence="2" type="ORF">KVV02_000033</name>
</gene>
<sequence length="1157" mass="128474">MSATSLDAEGDSRCQAFHPLDNQNSVTVLSIKAPPLVLEDNPAALLAAPRVQKEAYFHICLDTSGSMAGSGLRCAKEAMARLIDHLINTCGVPSSKITVYLFSHVCKVRQLQDEAQDKAWVKTINADGGTSFACVFKELVANTQKQIREGEQLNADINTTLFFFTDGEDYDAHNLPTAKDSLESILKGTSRLESTVHTFGFTAGHDAKLLSWLTRLGTEDGCFQYIEQSGAINSSMSTTLELLGDSAMELQRKIEIQLPNDEEDATSSQHWIPIKLERDGVSGTAVVRDKVFTGNTIKWREYRPAPAADDLVAATAADDSDVHHTVNEMRVEWLQQDDHERILGMTVHIQHEFLRLVEAINTIGGSTDLSAVEKSSKLREIDNQTESYAKVLGTMTASSVKIKLKPMREACMQACTQTRTLLQSFLSVKADAHKQGGSISNTSLATFNSLAYGQITEARLKAKLDARAGKNMALFADLDEKVAKIVEELDLDVMEAQESEDTLRELSCAFSTNTYIEALRDGDCLCMTMDVSRASGAIADPSQLVIKSIFPTLLTSSMFTLALGHSLSQNSPEDVHGGFDRHSAASIAPGLAHENITAVMPLYINEKHWQVAKLRMKPILGYVVTLDATGYTYSQSTTVPFLVLAKALEAYPMTEFKQRQILLILQTCDAIYKESKTLRETTKALVEQFCLSHTQRTVDVITNNYVFLGHVICALRAGDIKGEEIQSLVPRFEPAMVEEQIRRDMSWRVSEDLMGGVTGWFNIDRQRDIVIPGQQYRRQHEAYVKSLERGNANSGVEATYRGLYKDAFAAHTGHADTEAGSTKAVATSPSSVTASLSVASPGEVLPEPEFHVPELDAVRWELSEGSLERLSLIQNAVSTCVDKIRRLLDVVRSPLDADLTRVLTTRLGAVAPTYMADEFFARYSRKTSLATLLQAYAHTRNSDRRSVENLMTPFEQELVDGDGDQHSPQALQFLKSLYYAKMSQMIGEVVVSVQEDYLESRKNEAAAVFIHTEDLQVAAGVLLESRHRGGVGGQLVTLCAHSRMVQPRAKIQMMLSGTYNGVRLFSDKSGTVEDIRWYPCKKTLYRMFTNHHEEFTLDEWRQFHPNRYDDYFAKRYVLDGYASELPEDKLAEVQAVYARLRPSTDAQAAMRMNIDAN</sequence>
<dbReference type="Pfam" id="PF00092">
    <property type="entry name" value="VWA"/>
    <property type="match status" value="1"/>
</dbReference>